<evidence type="ECO:0000313" key="2">
    <source>
        <dbReference type="Proteomes" id="UP001234297"/>
    </source>
</evidence>
<dbReference type="EMBL" id="CM056813">
    <property type="protein sequence ID" value="KAJ8640522.1"/>
    <property type="molecule type" value="Genomic_DNA"/>
</dbReference>
<proteinExistence type="predicted"/>
<gene>
    <name evidence="1" type="ORF">MRB53_017216</name>
</gene>
<accession>A0ACC2M4D5</accession>
<protein>
    <submittedName>
        <fullName evidence="1">Uncharacterized protein</fullName>
    </submittedName>
</protein>
<name>A0ACC2M4D5_PERAE</name>
<reference evidence="1 2" key="1">
    <citation type="journal article" date="2022" name="Hortic Res">
        <title>A haplotype resolved chromosomal level avocado genome allows analysis of novel avocado genes.</title>
        <authorList>
            <person name="Nath O."/>
            <person name="Fletcher S.J."/>
            <person name="Hayward A."/>
            <person name="Shaw L.M."/>
            <person name="Masouleh A.K."/>
            <person name="Furtado A."/>
            <person name="Henry R.J."/>
            <person name="Mitter N."/>
        </authorList>
    </citation>
    <scope>NUCLEOTIDE SEQUENCE [LARGE SCALE GENOMIC DNA]</scope>
    <source>
        <strain evidence="2">cv. Hass</strain>
    </source>
</reference>
<keyword evidence="2" id="KW-1185">Reference proteome</keyword>
<organism evidence="1 2">
    <name type="scientific">Persea americana</name>
    <name type="common">Avocado</name>
    <dbReference type="NCBI Taxonomy" id="3435"/>
    <lineage>
        <taxon>Eukaryota</taxon>
        <taxon>Viridiplantae</taxon>
        <taxon>Streptophyta</taxon>
        <taxon>Embryophyta</taxon>
        <taxon>Tracheophyta</taxon>
        <taxon>Spermatophyta</taxon>
        <taxon>Magnoliopsida</taxon>
        <taxon>Magnoliidae</taxon>
        <taxon>Laurales</taxon>
        <taxon>Lauraceae</taxon>
        <taxon>Persea</taxon>
    </lineage>
</organism>
<comment type="caution">
    <text evidence="1">The sequence shown here is derived from an EMBL/GenBank/DDBJ whole genome shotgun (WGS) entry which is preliminary data.</text>
</comment>
<evidence type="ECO:0000313" key="1">
    <source>
        <dbReference type="EMBL" id="KAJ8640522.1"/>
    </source>
</evidence>
<dbReference type="Proteomes" id="UP001234297">
    <property type="component" value="Chromosome 5"/>
</dbReference>
<sequence>MVFEPLTLSKLALTFHCARGYLIVLNSLSPFHHSRSKPSPLENQVASKLFVFLVQSSPYQVFNAQSFDCLVDLLDSMLNLGVFCSRLREGITSSSLMKG</sequence>